<dbReference type="GO" id="GO:0000381">
    <property type="term" value="P:regulation of alternative mRNA splicing, via spliceosome"/>
    <property type="evidence" value="ECO:0007669"/>
    <property type="project" value="TreeGrafter"/>
</dbReference>
<reference evidence="7" key="1">
    <citation type="journal article" date="2017" name="Ticks Tick Borne Dis.">
        <title>An insight into the sialome of Hyalomma excavatum.</title>
        <authorList>
            <person name="Ribeiro J.M."/>
            <person name="Slovak M."/>
            <person name="Francischetti I.M."/>
        </authorList>
    </citation>
    <scope>NUCLEOTIDE SEQUENCE</scope>
    <source>
        <strain evidence="7">Samish</strain>
        <tissue evidence="7">Salivary glands</tissue>
    </source>
</reference>
<dbReference type="InterPro" id="IPR000504">
    <property type="entry name" value="RRM_dom"/>
</dbReference>
<comment type="subcellular location">
    <subcellularLocation>
        <location evidence="1">Nucleus</location>
        <location evidence="1">Nucleoplasm</location>
    </subcellularLocation>
</comment>
<dbReference type="InterPro" id="IPR012677">
    <property type="entry name" value="Nucleotide-bd_a/b_plait_sf"/>
</dbReference>
<keyword evidence="3" id="KW-0539">Nucleus</keyword>
<keyword evidence="2 4" id="KW-0694">RNA-binding</keyword>
<dbReference type="CDD" id="cd12336">
    <property type="entry name" value="RRM_RBM7_like"/>
    <property type="match status" value="1"/>
</dbReference>
<name>A0A131XCD5_9ACAR</name>
<dbReference type="PANTHER" id="PTHR13798:SF11">
    <property type="entry name" value="RNA-BINDING PROTEIN 7-RELATED"/>
    <property type="match status" value="1"/>
</dbReference>
<evidence type="ECO:0000313" key="7">
    <source>
        <dbReference type="EMBL" id="JAP63356.1"/>
    </source>
</evidence>
<dbReference type="PROSITE" id="PS50102">
    <property type="entry name" value="RRM"/>
    <property type="match status" value="1"/>
</dbReference>
<proteinExistence type="evidence at transcript level"/>
<feature type="domain" description="RRM" evidence="6">
    <location>
        <begin position="8"/>
        <end position="85"/>
    </location>
</feature>
<evidence type="ECO:0000256" key="4">
    <source>
        <dbReference type="PROSITE-ProRule" id="PRU00176"/>
    </source>
</evidence>
<dbReference type="AlphaFoldDB" id="A0A131XCD5"/>
<evidence type="ECO:0000256" key="2">
    <source>
        <dbReference type="ARBA" id="ARBA00022884"/>
    </source>
</evidence>
<dbReference type="PANTHER" id="PTHR13798">
    <property type="entry name" value="RNA BINDING MOTIF RBM PROTEIN -RELATED"/>
    <property type="match status" value="1"/>
</dbReference>
<evidence type="ECO:0000256" key="3">
    <source>
        <dbReference type="ARBA" id="ARBA00023242"/>
    </source>
</evidence>
<protein>
    <submittedName>
        <fullName evidence="7">Putative splicing factor 3b subunit 4</fullName>
    </submittedName>
</protein>
<feature type="compositionally biased region" description="Basic and acidic residues" evidence="5">
    <location>
        <begin position="234"/>
        <end position="255"/>
    </location>
</feature>
<organism evidence="7">
    <name type="scientific">Hyalomma excavatum</name>
    <dbReference type="NCBI Taxonomy" id="257692"/>
    <lineage>
        <taxon>Eukaryota</taxon>
        <taxon>Metazoa</taxon>
        <taxon>Ecdysozoa</taxon>
        <taxon>Arthropoda</taxon>
        <taxon>Chelicerata</taxon>
        <taxon>Arachnida</taxon>
        <taxon>Acari</taxon>
        <taxon>Parasitiformes</taxon>
        <taxon>Ixodida</taxon>
        <taxon>Ixodoidea</taxon>
        <taxon>Ixodidae</taxon>
        <taxon>Hyalomminae</taxon>
        <taxon>Hyalomma</taxon>
    </lineage>
</organism>
<dbReference type="SMART" id="SM00360">
    <property type="entry name" value="RRM"/>
    <property type="match status" value="1"/>
</dbReference>
<evidence type="ECO:0000259" key="6">
    <source>
        <dbReference type="PROSITE" id="PS50102"/>
    </source>
</evidence>
<evidence type="ECO:0000256" key="5">
    <source>
        <dbReference type="SAM" id="MobiDB-lite"/>
    </source>
</evidence>
<evidence type="ECO:0000256" key="1">
    <source>
        <dbReference type="ARBA" id="ARBA00004642"/>
    </source>
</evidence>
<dbReference type="Pfam" id="PF00076">
    <property type="entry name" value="RRM_1"/>
    <property type="match status" value="1"/>
</dbReference>
<feature type="compositionally biased region" description="Basic and acidic residues" evidence="5">
    <location>
        <begin position="214"/>
        <end position="227"/>
    </location>
</feature>
<dbReference type="InterPro" id="IPR035979">
    <property type="entry name" value="RBD_domain_sf"/>
</dbReference>
<dbReference type="InterPro" id="IPR052285">
    <property type="entry name" value="NEXT_complex_subunit"/>
</dbReference>
<dbReference type="Gene3D" id="3.30.70.330">
    <property type="match status" value="1"/>
</dbReference>
<accession>A0A131XCD5</accession>
<sequence length="261" mass="31449">MDDDRRDRTLWCGNLDPKVTEELLRELFVQAGPVEDVKIPKDSNGQSKNFAFVTFVHPESVGYTLALMDGISLYRRRIRMQRRPQAAVDDTYVNMMKRHYEYMSSIRASTNIFHSPDTMWNSSCIPQLPMDMPMTFHSDRSFTYESASFHIGYPQSAHHAYPPVNDSKCYDRHYGQDRYDRHDRHDRLDRYDRHDRYVREDRHFRSADPYIGSRREFRGGREDPDMHSKHRGRNGYDRRCQEPRCRRPEERSDFHTRRRRY</sequence>
<dbReference type="GO" id="GO:0005654">
    <property type="term" value="C:nucleoplasm"/>
    <property type="evidence" value="ECO:0007669"/>
    <property type="project" value="UniProtKB-SubCell"/>
</dbReference>
<feature type="region of interest" description="Disordered" evidence="5">
    <location>
        <begin position="214"/>
        <end position="261"/>
    </location>
</feature>
<dbReference type="EMBL" id="GEFH01005225">
    <property type="protein sequence ID" value="JAP63356.1"/>
    <property type="molecule type" value="mRNA"/>
</dbReference>
<dbReference type="SUPFAM" id="SSF54928">
    <property type="entry name" value="RNA-binding domain, RBD"/>
    <property type="match status" value="1"/>
</dbReference>
<dbReference type="GO" id="GO:0003727">
    <property type="term" value="F:single-stranded RNA binding"/>
    <property type="evidence" value="ECO:0007669"/>
    <property type="project" value="TreeGrafter"/>
</dbReference>